<evidence type="ECO:0000256" key="1">
    <source>
        <dbReference type="SAM" id="Phobius"/>
    </source>
</evidence>
<dbReference type="RefSeq" id="WP_077713157.1">
    <property type="nucleotide sequence ID" value="NZ_CP019698.1"/>
</dbReference>
<organism evidence="2 3">
    <name type="scientific">Desulforamulus ferrireducens</name>
    <dbReference type="NCBI Taxonomy" id="1833852"/>
    <lineage>
        <taxon>Bacteria</taxon>
        <taxon>Bacillati</taxon>
        <taxon>Bacillota</taxon>
        <taxon>Clostridia</taxon>
        <taxon>Eubacteriales</taxon>
        <taxon>Peptococcaceae</taxon>
        <taxon>Desulforamulus</taxon>
    </lineage>
</organism>
<protein>
    <submittedName>
        <fullName evidence="2">Uncharacterized protein</fullName>
    </submittedName>
</protein>
<dbReference type="EMBL" id="CP019698">
    <property type="protein sequence ID" value="AQS58191.1"/>
    <property type="molecule type" value="Genomic_DNA"/>
</dbReference>
<accession>A0A1S6ITU0</accession>
<evidence type="ECO:0000313" key="3">
    <source>
        <dbReference type="Proteomes" id="UP000189464"/>
    </source>
</evidence>
<keyword evidence="3" id="KW-1185">Reference proteome</keyword>
<dbReference type="OrthoDB" id="1787513at2"/>
<dbReference type="KEGG" id="dfg:B0537_03225"/>
<sequence length="85" mass="9367">MAKQKKQTGATKGKNQRGNYFVFVVLIIYVMLASQAVKGYNQYLQSLQLAPGTHFALALGGIILLGSGLIILNNLVQKWLSKKMQ</sequence>
<evidence type="ECO:0000313" key="2">
    <source>
        <dbReference type="EMBL" id="AQS58191.1"/>
    </source>
</evidence>
<name>A0A1S6ITU0_9FIRM</name>
<proteinExistence type="predicted"/>
<reference evidence="2 3" key="1">
    <citation type="journal article" date="2016" name="Int. J. Syst. Evol. Microbiol.">
        <title>Desulfotomaculum ferrireducens sp. nov., a moderately thermophilic sulfate-reducing and dissimilatory Fe(III)-reducing bacterium isolated from compost.</title>
        <authorList>
            <person name="Yang G."/>
            <person name="Guo J."/>
            <person name="Zhuang L."/>
            <person name="Yuan Y."/>
            <person name="Zhou S."/>
        </authorList>
    </citation>
    <scope>NUCLEOTIDE SEQUENCE [LARGE SCALE GENOMIC DNA]</scope>
    <source>
        <strain evidence="2 3">GSS09</strain>
    </source>
</reference>
<keyword evidence="1" id="KW-0472">Membrane</keyword>
<dbReference type="AlphaFoldDB" id="A0A1S6ITU0"/>
<dbReference type="STRING" id="1833852.B0537_03225"/>
<feature type="transmembrane region" description="Helical" evidence="1">
    <location>
        <begin position="20"/>
        <end position="37"/>
    </location>
</feature>
<gene>
    <name evidence="2" type="ORF">B0537_03225</name>
</gene>
<dbReference type="Proteomes" id="UP000189464">
    <property type="component" value="Chromosome"/>
</dbReference>
<keyword evidence="1" id="KW-1133">Transmembrane helix</keyword>
<keyword evidence="1" id="KW-0812">Transmembrane</keyword>
<feature type="transmembrane region" description="Helical" evidence="1">
    <location>
        <begin position="57"/>
        <end position="76"/>
    </location>
</feature>